<feature type="region of interest" description="Disordered" evidence="1">
    <location>
        <begin position="111"/>
        <end position="177"/>
    </location>
</feature>
<evidence type="ECO:0000256" key="1">
    <source>
        <dbReference type="SAM" id="MobiDB-lite"/>
    </source>
</evidence>
<dbReference type="Proteomes" id="UP000685013">
    <property type="component" value="Chromosome 7"/>
</dbReference>
<evidence type="ECO:0000313" key="3">
    <source>
        <dbReference type="Proteomes" id="UP000685013"/>
    </source>
</evidence>
<evidence type="ECO:0000313" key="2">
    <source>
        <dbReference type="EMBL" id="KAG6595220.1"/>
    </source>
</evidence>
<reference evidence="2 3" key="1">
    <citation type="journal article" date="2021" name="Hortic Res">
        <title>The domestication of Cucurbita argyrosperma as revealed by the genome of its wild relative.</title>
        <authorList>
            <person name="Barrera-Redondo J."/>
            <person name="Sanchez-de la Vega G."/>
            <person name="Aguirre-Liguori J.A."/>
            <person name="Castellanos-Morales G."/>
            <person name="Gutierrez-Guerrero Y.T."/>
            <person name="Aguirre-Dugua X."/>
            <person name="Aguirre-Planter E."/>
            <person name="Tenaillon M.I."/>
            <person name="Lira-Saade R."/>
            <person name="Eguiarte L.E."/>
        </authorList>
    </citation>
    <scope>NUCLEOTIDE SEQUENCE [LARGE SCALE GENOMIC DNA]</scope>
    <source>
        <strain evidence="2">JBR-2021</strain>
    </source>
</reference>
<sequence length="316" mass="36233">MAELCTLYFVLPQVEPYDAVHLPDDLDDGEEILDGAIPRREVKSKLTAMYLRYGYLMAENLPPNALSEKQVLDRLPEVVGGEEDENGDCVFEINFSQDSCNYVVQLFFSPKEESDDDDEDSHHEEEAYDDSDSDDMEEIGEDYDSDDIEEIDEDYGSDDMEEIDEDYGSDDEQKGDEEITGNRVFELYFPQGDCNYVVRLVFVNEEGTRFLDEGEEFLFVGLQRLAGISYDIEESEDEVPVIDNKSSSALSEVVLEISRRLMESKVGEPDDIRAVEYAEKQSRFNNEICTFIDPQMILERPNYLTVRDHLQLHSSA</sequence>
<keyword evidence="3" id="KW-1185">Reference proteome</keyword>
<organism evidence="2 3">
    <name type="scientific">Cucurbita argyrosperma subsp. sororia</name>
    <dbReference type="NCBI Taxonomy" id="37648"/>
    <lineage>
        <taxon>Eukaryota</taxon>
        <taxon>Viridiplantae</taxon>
        <taxon>Streptophyta</taxon>
        <taxon>Embryophyta</taxon>
        <taxon>Tracheophyta</taxon>
        <taxon>Spermatophyta</taxon>
        <taxon>Magnoliopsida</taxon>
        <taxon>eudicotyledons</taxon>
        <taxon>Gunneridae</taxon>
        <taxon>Pentapetalae</taxon>
        <taxon>rosids</taxon>
        <taxon>fabids</taxon>
        <taxon>Cucurbitales</taxon>
        <taxon>Cucurbitaceae</taxon>
        <taxon>Cucurbiteae</taxon>
        <taxon>Cucurbita</taxon>
    </lineage>
</organism>
<dbReference type="AlphaFoldDB" id="A0AAV6NAF8"/>
<proteinExistence type="predicted"/>
<feature type="compositionally biased region" description="Acidic residues" evidence="1">
    <location>
        <begin position="126"/>
        <end position="177"/>
    </location>
</feature>
<feature type="non-terminal residue" evidence="2">
    <location>
        <position position="1"/>
    </location>
</feature>
<dbReference type="EMBL" id="JAGKQH010000007">
    <property type="protein sequence ID" value="KAG6595220.1"/>
    <property type="molecule type" value="Genomic_DNA"/>
</dbReference>
<name>A0AAV6NAF8_9ROSI</name>
<protein>
    <submittedName>
        <fullName evidence="2">Uncharacterized protein</fullName>
    </submittedName>
</protein>
<accession>A0AAV6NAF8</accession>
<comment type="caution">
    <text evidence="2">The sequence shown here is derived from an EMBL/GenBank/DDBJ whole genome shotgun (WGS) entry which is preliminary data.</text>
</comment>
<gene>
    <name evidence="2" type="ORF">SDJN03_11773</name>
</gene>